<gene>
    <name evidence="1" type="ORF">AV656_02825</name>
</gene>
<dbReference type="RefSeq" id="WP_063178594.1">
    <property type="nucleotide sequence ID" value="NZ_LQNT01000001.1"/>
</dbReference>
<dbReference type="EMBL" id="LQNT01000001">
    <property type="protein sequence ID" value="KZE40218.1"/>
    <property type="molecule type" value="Genomic_DNA"/>
</dbReference>
<protein>
    <submittedName>
        <fullName evidence="1">Uncharacterized protein</fullName>
    </submittedName>
</protein>
<name>A0A165HJN0_9BACL</name>
<accession>A0A165HJN0</accession>
<dbReference type="Proteomes" id="UP000076490">
    <property type="component" value="Unassembled WGS sequence"/>
</dbReference>
<evidence type="ECO:0000313" key="1">
    <source>
        <dbReference type="EMBL" id="KZE40218.1"/>
    </source>
</evidence>
<proteinExistence type="predicted"/>
<evidence type="ECO:0000313" key="2">
    <source>
        <dbReference type="Proteomes" id="UP000076490"/>
    </source>
</evidence>
<sequence length="84" mass="9664">MSDEKSLIGAYRRLWEGRAAAQQASSIPDIRSLAEDELADKMTHPRLRKSREAKFAEITARIRTSGLPDEDQDLLIRFYRSLMI</sequence>
<reference evidence="1 2" key="1">
    <citation type="submission" date="2016-01" db="EMBL/GenBank/DDBJ databases">
        <title>Whole genome sequencing of Bhargavaea cecembensis T14.</title>
        <authorList>
            <person name="Hong K.W."/>
        </authorList>
    </citation>
    <scope>NUCLEOTIDE SEQUENCE [LARGE SCALE GENOMIC DNA]</scope>
    <source>
        <strain evidence="1 2">T14</strain>
    </source>
</reference>
<dbReference type="OrthoDB" id="2454083at2"/>
<dbReference type="AlphaFoldDB" id="A0A165HJN0"/>
<organism evidence="1 2">
    <name type="scientific">Bhargavaea cecembensis</name>
    <dbReference type="NCBI Taxonomy" id="394098"/>
    <lineage>
        <taxon>Bacteria</taxon>
        <taxon>Bacillati</taxon>
        <taxon>Bacillota</taxon>
        <taxon>Bacilli</taxon>
        <taxon>Bacillales</taxon>
        <taxon>Caryophanaceae</taxon>
        <taxon>Bhargavaea</taxon>
    </lineage>
</organism>
<comment type="caution">
    <text evidence="1">The sequence shown here is derived from an EMBL/GenBank/DDBJ whole genome shotgun (WGS) entry which is preliminary data.</text>
</comment>